<gene>
    <name evidence="7" type="ORF">A2493_01210</name>
</gene>
<evidence type="ECO:0000256" key="3">
    <source>
        <dbReference type="ARBA" id="ARBA00022989"/>
    </source>
</evidence>
<keyword evidence="4 5" id="KW-0472">Membrane</keyword>
<dbReference type="EMBL" id="MFQW01000043">
    <property type="protein sequence ID" value="OGH85465.1"/>
    <property type="molecule type" value="Genomic_DNA"/>
</dbReference>
<dbReference type="Proteomes" id="UP000178349">
    <property type="component" value="Unassembled WGS sequence"/>
</dbReference>
<evidence type="ECO:0000256" key="4">
    <source>
        <dbReference type="ARBA" id="ARBA00023136"/>
    </source>
</evidence>
<evidence type="ECO:0000259" key="6">
    <source>
        <dbReference type="Pfam" id="PF04932"/>
    </source>
</evidence>
<feature type="transmembrane region" description="Helical" evidence="5">
    <location>
        <begin position="247"/>
        <end position="264"/>
    </location>
</feature>
<keyword evidence="2 5" id="KW-0812">Transmembrane</keyword>
<dbReference type="InterPro" id="IPR051533">
    <property type="entry name" value="WaaL-like"/>
</dbReference>
<feature type="transmembrane region" description="Helical" evidence="5">
    <location>
        <begin position="133"/>
        <end position="153"/>
    </location>
</feature>
<feature type="transmembrane region" description="Helical" evidence="5">
    <location>
        <begin position="353"/>
        <end position="381"/>
    </location>
</feature>
<comment type="subcellular location">
    <subcellularLocation>
        <location evidence="1">Membrane</location>
        <topology evidence="1">Multi-pass membrane protein</topology>
    </subcellularLocation>
</comment>
<name>A0A1F6NNN7_9BACT</name>
<evidence type="ECO:0000256" key="5">
    <source>
        <dbReference type="SAM" id="Phobius"/>
    </source>
</evidence>
<organism evidence="7 8">
    <name type="scientific">Candidatus Magasanikbacteria bacterium RIFOXYC12_FULL_33_11</name>
    <dbReference type="NCBI Taxonomy" id="1798701"/>
    <lineage>
        <taxon>Bacteria</taxon>
        <taxon>Candidatus Magasanikiibacteriota</taxon>
    </lineage>
</organism>
<keyword evidence="3 5" id="KW-1133">Transmembrane helix</keyword>
<feature type="transmembrane region" description="Helical" evidence="5">
    <location>
        <begin position="388"/>
        <end position="405"/>
    </location>
</feature>
<feature type="domain" description="O-antigen ligase-related" evidence="6">
    <location>
        <begin position="229"/>
        <end position="370"/>
    </location>
</feature>
<evidence type="ECO:0000313" key="8">
    <source>
        <dbReference type="Proteomes" id="UP000178349"/>
    </source>
</evidence>
<protein>
    <recommendedName>
        <fullName evidence="6">O-antigen ligase-related domain-containing protein</fullName>
    </recommendedName>
</protein>
<evidence type="ECO:0000313" key="7">
    <source>
        <dbReference type="EMBL" id="OGH85465.1"/>
    </source>
</evidence>
<proteinExistence type="predicted"/>
<feature type="transmembrane region" description="Helical" evidence="5">
    <location>
        <begin position="224"/>
        <end position="241"/>
    </location>
</feature>
<accession>A0A1F6NNN7</accession>
<feature type="transmembrane region" description="Helical" evidence="5">
    <location>
        <begin position="271"/>
        <end position="289"/>
    </location>
</feature>
<dbReference type="GO" id="GO:0016020">
    <property type="term" value="C:membrane"/>
    <property type="evidence" value="ECO:0007669"/>
    <property type="project" value="UniProtKB-SubCell"/>
</dbReference>
<dbReference type="InterPro" id="IPR007016">
    <property type="entry name" value="O-antigen_ligase-rel_domated"/>
</dbReference>
<dbReference type="Pfam" id="PF04932">
    <property type="entry name" value="Wzy_C"/>
    <property type="match status" value="1"/>
</dbReference>
<reference evidence="7 8" key="1">
    <citation type="journal article" date="2016" name="Nat. Commun.">
        <title>Thousands of microbial genomes shed light on interconnected biogeochemical processes in an aquifer system.</title>
        <authorList>
            <person name="Anantharaman K."/>
            <person name="Brown C.T."/>
            <person name="Hug L.A."/>
            <person name="Sharon I."/>
            <person name="Castelle C.J."/>
            <person name="Probst A.J."/>
            <person name="Thomas B.C."/>
            <person name="Singh A."/>
            <person name="Wilkins M.J."/>
            <person name="Karaoz U."/>
            <person name="Brodie E.L."/>
            <person name="Williams K.H."/>
            <person name="Hubbard S.S."/>
            <person name="Banfield J.F."/>
        </authorList>
    </citation>
    <scope>NUCLEOTIDE SEQUENCE [LARGE SCALE GENOMIC DNA]</scope>
</reference>
<feature type="transmembrane region" description="Helical" evidence="5">
    <location>
        <begin position="80"/>
        <end position="100"/>
    </location>
</feature>
<evidence type="ECO:0000256" key="1">
    <source>
        <dbReference type="ARBA" id="ARBA00004141"/>
    </source>
</evidence>
<feature type="transmembrane region" description="Helical" evidence="5">
    <location>
        <begin position="411"/>
        <end position="429"/>
    </location>
</feature>
<feature type="transmembrane region" description="Helical" evidence="5">
    <location>
        <begin position="193"/>
        <end position="212"/>
    </location>
</feature>
<feature type="transmembrane region" description="Helical" evidence="5">
    <location>
        <begin position="112"/>
        <end position="128"/>
    </location>
</feature>
<dbReference type="PANTHER" id="PTHR37422">
    <property type="entry name" value="TEICHURONIC ACID BIOSYNTHESIS PROTEIN TUAE"/>
    <property type="match status" value="1"/>
</dbReference>
<feature type="transmembrane region" description="Helical" evidence="5">
    <location>
        <begin position="40"/>
        <end position="64"/>
    </location>
</feature>
<sequence length="432" mass="50327">MFSKLTKYLLQTFLFLLPIQTVYIVQDNFLNGEKWQYGTLIFYLTEMILWLVVVCFIVYFFILLKQNKIQAKRCWDKEKIFSVALLLFLLYLLFNTFFVAQNFEIAYQMTHWWMLSFLLFIILFSGFLKLKNILWSVVLGSIIPSILGVWQFLTQSSFANKFLGLAMHSPDVSGVSVVASDSIGRWLRSYGTFSNPNIFGGYLVLTIIFTFLLMKRVEVKKQKVFLMVFLLIETMALFFTFSRTAWIAWFLFIIFISVYCLVVNKKVAWPMIFSLVFFGILFSTFFSLVQNRVEVQSTYETKSISERVTGYMEALEIWDSHKYLGVGAGNYTLASFELDRSKVGSSYQPVHNIFLLFIVENGIVGFGFFCFILATFIIYFVSIVKRKQLFFSLILVFIFLILGVFDHYLLSSYVGFMIFSLYLAVIGRLSTE</sequence>
<evidence type="ECO:0000256" key="2">
    <source>
        <dbReference type="ARBA" id="ARBA00022692"/>
    </source>
</evidence>
<comment type="caution">
    <text evidence="7">The sequence shown here is derived from an EMBL/GenBank/DDBJ whole genome shotgun (WGS) entry which is preliminary data.</text>
</comment>
<dbReference type="AlphaFoldDB" id="A0A1F6NNN7"/>
<dbReference type="PANTHER" id="PTHR37422:SF13">
    <property type="entry name" value="LIPOPOLYSACCHARIDE BIOSYNTHESIS PROTEIN PA4999-RELATED"/>
    <property type="match status" value="1"/>
</dbReference>